<proteinExistence type="predicted"/>
<organism evidence="1 2">
    <name type="scientific">Rubroshorea leprosula</name>
    <dbReference type="NCBI Taxonomy" id="152421"/>
    <lineage>
        <taxon>Eukaryota</taxon>
        <taxon>Viridiplantae</taxon>
        <taxon>Streptophyta</taxon>
        <taxon>Embryophyta</taxon>
        <taxon>Tracheophyta</taxon>
        <taxon>Spermatophyta</taxon>
        <taxon>Magnoliopsida</taxon>
        <taxon>eudicotyledons</taxon>
        <taxon>Gunneridae</taxon>
        <taxon>Pentapetalae</taxon>
        <taxon>rosids</taxon>
        <taxon>malvids</taxon>
        <taxon>Malvales</taxon>
        <taxon>Dipterocarpaceae</taxon>
        <taxon>Rubroshorea</taxon>
    </lineage>
</organism>
<comment type="caution">
    <text evidence="1">The sequence shown here is derived from an EMBL/GenBank/DDBJ whole genome shotgun (WGS) entry which is preliminary data.</text>
</comment>
<gene>
    <name evidence="1" type="ORF">SLEP1_g2544</name>
</gene>
<evidence type="ECO:0000313" key="1">
    <source>
        <dbReference type="EMBL" id="GKU88262.1"/>
    </source>
</evidence>
<dbReference type="Proteomes" id="UP001054252">
    <property type="component" value="Unassembled WGS sequence"/>
</dbReference>
<reference evidence="1 2" key="1">
    <citation type="journal article" date="2021" name="Commun. Biol.">
        <title>The genome of Shorea leprosula (Dipterocarpaceae) highlights the ecological relevance of drought in aseasonal tropical rainforests.</title>
        <authorList>
            <person name="Ng K.K.S."/>
            <person name="Kobayashi M.J."/>
            <person name="Fawcett J.A."/>
            <person name="Hatakeyama M."/>
            <person name="Paape T."/>
            <person name="Ng C.H."/>
            <person name="Ang C.C."/>
            <person name="Tnah L.H."/>
            <person name="Lee C.T."/>
            <person name="Nishiyama T."/>
            <person name="Sese J."/>
            <person name="O'Brien M.J."/>
            <person name="Copetti D."/>
            <person name="Mohd Noor M.I."/>
            <person name="Ong R.C."/>
            <person name="Putra M."/>
            <person name="Sireger I.Z."/>
            <person name="Indrioko S."/>
            <person name="Kosugi Y."/>
            <person name="Izuno A."/>
            <person name="Isagi Y."/>
            <person name="Lee S.L."/>
            <person name="Shimizu K.K."/>
        </authorList>
    </citation>
    <scope>NUCLEOTIDE SEQUENCE [LARGE SCALE GENOMIC DNA]</scope>
    <source>
        <strain evidence="1">214</strain>
    </source>
</reference>
<name>A0AAV5HR93_9ROSI</name>
<evidence type="ECO:0000313" key="2">
    <source>
        <dbReference type="Proteomes" id="UP001054252"/>
    </source>
</evidence>
<accession>A0AAV5HR93</accession>
<sequence>MPSLQPLQVYNAHRSPPAPRLGCPLFAVAWPPPLQLCLGFFSNSPTPCIN</sequence>
<dbReference type="AlphaFoldDB" id="A0AAV5HR93"/>
<protein>
    <submittedName>
        <fullName evidence="1">Uncharacterized protein</fullName>
    </submittedName>
</protein>
<keyword evidence="2" id="KW-1185">Reference proteome</keyword>
<dbReference type="EMBL" id="BPVZ01000002">
    <property type="protein sequence ID" value="GKU88262.1"/>
    <property type="molecule type" value="Genomic_DNA"/>
</dbReference>